<evidence type="ECO:0000313" key="1">
    <source>
        <dbReference type="EMBL" id="CAG7730811.1"/>
    </source>
</evidence>
<evidence type="ECO:0008006" key="3">
    <source>
        <dbReference type="Google" id="ProtNLM"/>
    </source>
</evidence>
<gene>
    <name evidence="1" type="ORF">AFUS01_LOCUS19428</name>
</gene>
<proteinExistence type="predicted"/>
<dbReference type="PANTHER" id="PTHR47331">
    <property type="entry name" value="PHD-TYPE DOMAIN-CONTAINING PROTEIN"/>
    <property type="match status" value="1"/>
</dbReference>
<dbReference type="Proteomes" id="UP000708208">
    <property type="component" value="Unassembled WGS sequence"/>
</dbReference>
<evidence type="ECO:0000313" key="2">
    <source>
        <dbReference type="Proteomes" id="UP000708208"/>
    </source>
</evidence>
<dbReference type="AlphaFoldDB" id="A0A8J2KSY9"/>
<name>A0A8J2KSY9_9HEXA</name>
<dbReference type="EMBL" id="CAJVCH010200555">
    <property type="protein sequence ID" value="CAG7730811.1"/>
    <property type="molecule type" value="Genomic_DNA"/>
</dbReference>
<feature type="non-terminal residue" evidence="1">
    <location>
        <position position="1"/>
    </location>
</feature>
<feature type="non-terminal residue" evidence="1">
    <location>
        <position position="473"/>
    </location>
</feature>
<comment type="caution">
    <text evidence="1">The sequence shown here is derived from an EMBL/GenBank/DDBJ whole genome shotgun (WGS) entry which is preliminary data.</text>
</comment>
<reference evidence="1" key="1">
    <citation type="submission" date="2021-06" db="EMBL/GenBank/DDBJ databases">
        <authorList>
            <person name="Hodson N. C."/>
            <person name="Mongue J. A."/>
            <person name="Jaron S. K."/>
        </authorList>
    </citation>
    <scope>NUCLEOTIDE SEQUENCE</scope>
</reference>
<keyword evidence="2" id="KW-1185">Reference proteome</keyword>
<protein>
    <recommendedName>
        <fullName evidence="3">Peptidase aspartic putative domain-containing protein</fullName>
    </recommendedName>
</protein>
<accession>A0A8J2KSY9</accession>
<organism evidence="1 2">
    <name type="scientific">Allacma fusca</name>
    <dbReference type="NCBI Taxonomy" id="39272"/>
    <lineage>
        <taxon>Eukaryota</taxon>
        <taxon>Metazoa</taxon>
        <taxon>Ecdysozoa</taxon>
        <taxon>Arthropoda</taxon>
        <taxon>Hexapoda</taxon>
        <taxon>Collembola</taxon>
        <taxon>Symphypleona</taxon>
        <taxon>Sminthuridae</taxon>
        <taxon>Allacma</taxon>
    </lineage>
</organism>
<sequence length="473" mass="52756">KKEQPTKKECNSEEKASLANVSNSPEVLLKTLIVKIDVAGKMKRVRVVIDDGSQRSYILKHVVEELCLRPIGSEPIVHALFGGVKTDPIKHKRYKVSLTSLDDSFSCNVTMLDQATICSSIPRVPRGPWLGELKQRKIWLTDVGDGAPDVEILLGADMVGRLLTGRMRHLKGGLLAVETKLGWTLMGEVPRIGGTESKALMISNLLNSDTCLSSMWKLETLGITDPSETTSRLDLEKAAMDHFRSTVTVNEEGRYEVKLPWLAGHPALSSNRAVAERRLVAATSKLRAGGNLRAYHQVIEDWLEMGIIERVPGSELKSFGHYLPHRAVVKENSSTTKIRPVFDASAHEKNSPSLNDCLEKGPNLIETIPTVLLRFREKRIGVVSDIAKAFLQLSLASNERDFLRFLWWEEPNMEHVVELRHCRVVFGVSSSPFLLSAVIEYHLDHSPEKFRPVAELLRKAFYVDNVATSVGSE</sequence>
<dbReference type="OrthoDB" id="416987at2759"/>
<dbReference type="PANTHER" id="PTHR47331:SF1">
    <property type="entry name" value="GAG-LIKE PROTEIN"/>
    <property type="match status" value="1"/>
</dbReference>